<evidence type="ECO:0000259" key="1">
    <source>
        <dbReference type="PROSITE" id="PS51725"/>
    </source>
</evidence>
<dbReference type="PANTHER" id="PTHR33336:SF3">
    <property type="entry name" value="ABM DOMAIN-CONTAINING PROTEIN"/>
    <property type="match status" value="1"/>
</dbReference>
<accession>A0A1M4TQ00</accession>
<dbReference type="Pfam" id="PF03992">
    <property type="entry name" value="ABM"/>
    <property type="match status" value="1"/>
</dbReference>
<feature type="domain" description="ABM" evidence="1">
    <location>
        <begin position="1"/>
        <end position="94"/>
    </location>
</feature>
<dbReference type="InterPro" id="IPR007138">
    <property type="entry name" value="ABM_dom"/>
</dbReference>
<dbReference type="OrthoDB" id="9812754at2"/>
<dbReference type="SUPFAM" id="SSF54909">
    <property type="entry name" value="Dimeric alpha+beta barrel"/>
    <property type="match status" value="1"/>
</dbReference>
<name>A0A1M4TQ00_9BACE</name>
<keyword evidence="3" id="KW-1185">Reference proteome</keyword>
<evidence type="ECO:0000313" key="3">
    <source>
        <dbReference type="Proteomes" id="UP000184436"/>
    </source>
</evidence>
<keyword evidence="2" id="KW-0560">Oxidoreductase</keyword>
<dbReference type="PROSITE" id="PS51725">
    <property type="entry name" value="ABM"/>
    <property type="match status" value="1"/>
</dbReference>
<gene>
    <name evidence="2" type="ORF">SAMN05444349_102203</name>
</gene>
<proteinExistence type="predicted"/>
<dbReference type="InterPro" id="IPR050744">
    <property type="entry name" value="AI-2_Isomerase_LsrG"/>
</dbReference>
<evidence type="ECO:0000313" key="2">
    <source>
        <dbReference type="EMBL" id="SHE46508.1"/>
    </source>
</evidence>
<keyword evidence="2" id="KW-0503">Monooxygenase</keyword>
<dbReference type="Proteomes" id="UP000184436">
    <property type="component" value="Unassembled WGS sequence"/>
</dbReference>
<dbReference type="InterPro" id="IPR011008">
    <property type="entry name" value="Dimeric_a/b-barrel"/>
</dbReference>
<dbReference type="GO" id="GO:0004497">
    <property type="term" value="F:monooxygenase activity"/>
    <property type="evidence" value="ECO:0007669"/>
    <property type="project" value="UniProtKB-KW"/>
</dbReference>
<dbReference type="RefSeq" id="WP_025073658.1">
    <property type="nucleotide sequence ID" value="NZ_FQVD01000002.1"/>
</dbReference>
<organism evidence="2 3">
    <name type="scientific">Bacteroides faecichinchillae</name>
    <dbReference type="NCBI Taxonomy" id="871325"/>
    <lineage>
        <taxon>Bacteria</taxon>
        <taxon>Pseudomonadati</taxon>
        <taxon>Bacteroidota</taxon>
        <taxon>Bacteroidia</taxon>
        <taxon>Bacteroidales</taxon>
        <taxon>Bacteroidaceae</taxon>
        <taxon>Bacteroides</taxon>
    </lineage>
</organism>
<sequence length="100" mass="11862">MIKIAHITVEPSKLEEYKQILKEEIEASLCLEEGVEVLYAVWDKEHTNRFTILEKYKNQDAYDRHFVSPHLQKYFAQTKDMVLHLEIMDAIPLIDGLRMK</sequence>
<reference evidence="2 3" key="1">
    <citation type="submission" date="2016-11" db="EMBL/GenBank/DDBJ databases">
        <authorList>
            <person name="Jaros S."/>
            <person name="Januszkiewicz K."/>
            <person name="Wedrychowicz H."/>
        </authorList>
    </citation>
    <scope>NUCLEOTIDE SEQUENCE [LARGE SCALE GENOMIC DNA]</scope>
    <source>
        <strain evidence="2 3">DSM 26883</strain>
    </source>
</reference>
<dbReference type="EMBL" id="FQVD01000002">
    <property type="protein sequence ID" value="SHE46508.1"/>
    <property type="molecule type" value="Genomic_DNA"/>
</dbReference>
<protein>
    <submittedName>
        <fullName evidence="2">Quinol monooxygenase YgiN</fullName>
    </submittedName>
</protein>
<dbReference type="PANTHER" id="PTHR33336">
    <property type="entry name" value="QUINOL MONOOXYGENASE YGIN-RELATED"/>
    <property type="match status" value="1"/>
</dbReference>
<dbReference type="Gene3D" id="3.30.70.100">
    <property type="match status" value="1"/>
</dbReference>
<dbReference type="AlphaFoldDB" id="A0A1M4TQ00"/>
<dbReference type="STRING" id="871325.SAMN05444349_102203"/>